<dbReference type="InterPro" id="IPR013325">
    <property type="entry name" value="RNA_pol_sigma_r2"/>
</dbReference>
<dbReference type="Pfam" id="PF08281">
    <property type="entry name" value="Sigma70_r4_2"/>
    <property type="match status" value="1"/>
</dbReference>
<dbReference type="InterPro" id="IPR013324">
    <property type="entry name" value="RNA_pol_sigma_r3/r4-like"/>
</dbReference>
<keyword evidence="2" id="KW-0805">Transcription regulation</keyword>
<dbReference type="PANTHER" id="PTHR43133:SF60">
    <property type="entry name" value="RNA POLYMERASE SIGMA FACTOR SIGV"/>
    <property type="match status" value="1"/>
</dbReference>
<dbReference type="NCBIfam" id="NF006930">
    <property type="entry name" value="PRK09415.1"/>
    <property type="match status" value="1"/>
</dbReference>
<evidence type="ECO:0000256" key="2">
    <source>
        <dbReference type="ARBA" id="ARBA00023015"/>
    </source>
</evidence>
<sequence>MFTEETNKSAPPGSASKDELLTWLMEEYGDMVLRLAFTYLKQRQLAEDISQEVFISCYHHLDRFENRASYKTWIYRITVNKCKDMLRSWTYKNITYKDMLVSLLKSGSKSTEAQLVDREEREAIFEQVLNLPVKFREVMILFYYEELSIQEIAEMLNLNTNTIKTRLHRGRQALQLKMEGVGIHGTV</sequence>
<dbReference type="SUPFAM" id="SSF88946">
    <property type="entry name" value="Sigma2 domain of RNA polymerase sigma factors"/>
    <property type="match status" value="1"/>
</dbReference>
<dbReference type="InterPro" id="IPR036388">
    <property type="entry name" value="WH-like_DNA-bd_sf"/>
</dbReference>
<organism evidence="7 8">
    <name type="scientific">Mesobacillus maritimus</name>
    <dbReference type="NCBI Taxonomy" id="1643336"/>
    <lineage>
        <taxon>Bacteria</taxon>
        <taxon>Bacillati</taxon>
        <taxon>Bacillota</taxon>
        <taxon>Bacilli</taxon>
        <taxon>Bacillales</taxon>
        <taxon>Bacillaceae</taxon>
        <taxon>Mesobacillus</taxon>
    </lineage>
</organism>
<evidence type="ECO:0000313" key="7">
    <source>
        <dbReference type="EMBL" id="MBY0099137.1"/>
    </source>
</evidence>
<dbReference type="EMBL" id="JACWFH010000032">
    <property type="protein sequence ID" value="MBY0099137.1"/>
    <property type="molecule type" value="Genomic_DNA"/>
</dbReference>
<keyword evidence="3" id="KW-0731">Sigma factor</keyword>
<dbReference type="Gene3D" id="1.10.10.10">
    <property type="entry name" value="Winged helix-like DNA-binding domain superfamily/Winged helix DNA-binding domain"/>
    <property type="match status" value="1"/>
</dbReference>
<evidence type="ECO:0000259" key="6">
    <source>
        <dbReference type="Pfam" id="PF08281"/>
    </source>
</evidence>
<dbReference type="InterPro" id="IPR039425">
    <property type="entry name" value="RNA_pol_sigma-70-like"/>
</dbReference>
<evidence type="ECO:0000256" key="3">
    <source>
        <dbReference type="ARBA" id="ARBA00023082"/>
    </source>
</evidence>
<feature type="domain" description="RNA polymerase sigma factor 70 region 4 type 2" evidence="6">
    <location>
        <begin position="122"/>
        <end position="174"/>
    </location>
</feature>
<dbReference type="Pfam" id="PF04542">
    <property type="entry name" value="Sigma70_r2"/>
    <property type="match status" value="1"/>
</dbReference>
<reference evidence="7 8" key="1">
    <citation type="submission" date="2020-07" db="EMBL/GenBank/DDBJ databases">
        <title>Fungal Genomes of the International Space Station.</title>
        <authorList>
            <person name="Seuylemezian A."/>
            <person name="Singh N.K."/>
            <person name="Wood J."/>
            <person name="Venkateswaran K."/>
        </authorList>
    </citation>
    <scope>NUCLEOTIDE SEQUENCE [LARGE SCALE GENOMIC DNA]</scope>
    <source>
        <strain evidence="7 8">PL-B2</strain>
    </source>
</reference>
<dbReference type="RefSeq" id="WP_221875356.1">
    <property type="nucleotide sequence ID" value="NZ_JACWFH010000032.1"/>
</dbReference>
<evidence type="ECO:0000256" key="4">
    <source>
        <dbReference type="ARBA" id="ARBA00023163"/>
    </source>
</evidence>
<dbReference type="CDD" id="cd06171">
    <property type="entry name" value="Sigma70_r4"/>
    <property type="match status" value="1"/>
</dbReference>
<dbReference type="Proteomes" id="UP000769780">
    <property type="component" value="Unassembled WGS sequence"/>
</dbReference>
<accession>A0ABS7KA45</accession>
<evidence type="ECO:0000259" key="5">
    <source>
        <dbReference type="Pfam" id="PF04542"/>
    </source>
</evidence>
<keyword evidence="4" id="KW-0804">Transcription</keyword>
<name>A0ABS7KA45_9BACI</name>
<proteinExistence type="inferred from homology"/>
<comment type="similarity">
    <text evidence="1">Belongs to the sigma-70 factor family. ECF subfamily.</text>
</comment>
<feature type="domain" description="RNA polymerase sigma-70 region 2" evidence="5">
    <location>
        <begin position="24"/>
        <end position="88"/>
    </location>
</feature>
<protein>
    <submittedName>
        <fullName evidence="7">Sigma-70 family RNA polymerase sigma factor</fullName>
    </submittedName>
</protein>
<dbReference type="InterPro" id="IPR013249">
    <property type="entry name" value="RNA_pol_sigma70_r4_t2"/>
</dbReference>
<dbReference type="InterPro" id="IPR014284">
    <property type="entry name" value="RNA_pol_sigma-70_dom"/>
</dbReference>
<keyword evidence="8" id="KW-1185">Reference proteome</keyword>
<gene>
    <name evidence="7" type="ORF">H0185_20415</name>
</gene>
<dbReference type="Gene3D" id="1.10.1740.10">
    <property type="match status" value="1"/>
</dbReference>
<evidence type="ECO:0000313" key="8">
    <source>
        <dbReference type="Proteomes" id="UP000769780"/>
    </source>
</evidence>
<dbReference type="SUPFAM" id="SSF88659">
    <property type="entry name" value="Sigma3 and sigma4 domains of RNA polymerase sigma factors"/>
    <property type="match status" value="1"/>
</dbReference>
<dbReference type="PANTHER" id="PTHR43133">
    <property type="entry name" value="RNA POLYMERASE ECF-TYPE SIGMA FACTO"/>
    <property type="match status" value="1"/>
</dbReference>
<dbReference type="InterPro" id="IPR007627">
    <property type="entry name" value="RNA_pol_sigma70_r2"/>
</dbReference>
<evidence type="ECO:0000256" key="1">
    <source>
        <dbReference type="ARBA" id="ARBA00010641"/>
    </source>
</evidence>
<dbReference type="NCBIfam" id="TIGR02937">
    <property type="entry name" value="sigma70-ECF"/>
    <property type="match status" value="1"/>
</dbReference>
<comment type="caution">
    <text evidence="7">The sequence shown here is derived from an EMBL/GenBank/DDBJ whole genome shotgun (WGS) entry which is preliminary data.</text>
</comment>